<dbReference type="SMART" id="SM00360">
    <property type="entry name" value="RRM"/>
    <property type="match status" value="1"/>
</dbReference>
<feature type="domain" description="RRM" evidence="2">
    <location>
        <begin position="3"/>
        <end position="81"/>
    </location>
</feature>
<evidence type="ECO:0000313" key="3">
    <source>
        <dbReference type="EMBL" id="MBP3957766.1"/>
    </source>
</evidence>
<reference evidence="3 4" key="1">
    <citation type="submission" date="2021-04" db="EMBL/GenBank/DDBJ databases">
        <authorList>
            <person name="Ivanova A."/>
        </authorList>
    </citation>
    <scope>NUCLEOTIDE SEQUENCE [LARGE SCALE GENOMIC DNA]</scope>
    <source>
        <strain evidence="3 4">G18</strain>
    </source>
</reference>
<dbReference type="Gene3D" id="3.30.70.330">
    <property type="match status" value="1"/>
</dbReference>
<dbReference type="InterPro" id="IPR035979">
    <property type="entry name" value="RBD_domain_sf"/>
</dbReference>
<dbReference type="PANTHER" id="PTHR48025:SF1">
    <property type="entry name" value="RRM DOMAIN-CONTAINING PROTEIN"/>
    <property type="match status" value="1"/>
</dbReference>
<keyword evidence="1" id="KW-0694">RNA-binding</keyword>
<dbReference type="SUPFAM" id="SSF54928">
    <property type="entry name" value="RNA-binding domain, RBD"/>
    <property type="match status" value="1"/>
</dbReference>
<dbReference type="PROSITE" id="PS50102">
    <property type="entry name" value="RRM"/>
    <property type="match status" value="1"/>
</dbReference>
<dbReference type="PANTHER" id="PTHR48025">
    <property type="entry name" value="OS02G0815200 PROTEIN"/>
    <property type="match status" value="1"/>
</dbReference>
<comment type="caution">
    <text evidence="3">The sequence shown here is derived from an EMBL/GenBank/DDBJ whole genome shotgun (WGS) entry which is preliminary data.</text>
</comment>
<keyword evidence="4" id="KW-1185">Reference proteome</keyword>
<accession>A0ABS5BVK8</accession>
<dbReference type="InterPro" id="IPR012677">
    <property type="entry name" value="Nucleotide-bd_a/b_plait_sf"/>
</dbReference>
<gene>
    <name evidence="3" type="ORF">J8F10_21145</name>
</gene>
<dbReference type="RefSeq" id="WP_210657134.1">
    <property type="nucleotide sequence ID" value="NZ_JAGKQQ010000001.1"/>
</dbReference>
<organism evidence="3 4">
    <name type="scientific">Gemmata palustris</name>
    <dbReference type="NCBI Taxonomy" id="2822762"/>
    <lineage>
        <taxon>Bacteria</taxon>
        <taxon>Pseudomonadati</taxon>
        <taxon>Planctomycetota</taxon>
        <taxon>Planctomycetia</taxon>
        <taxon>Gemmatales</taxon>
        <taxon>Gemmataceae</taxon>
        <taxon>Gemmata</taxon>
    </lineage>
</organism>
<dbReference type="InterPro" id="IPR000504">
    <property type="entry name" value="RRM_dom"/>
</dbReference>
<evidence type="ECO:0000256" key="1">
    <source>
        <dbReference type="ARBA" id="ARBA00022884"/>
    </source>
</evidence>
<proteinExistence type="predicted"/>
<dbReference type="Proteomes" id="UP000676565">
    <property type="component" value="Unassembled WGS sequence"/>
</dbReference>
<dbReference type="EMBL" id="JAGKQQ010000001">
    <property type="protein sequence ID" value="MBP3957766.1"/>
    <property type="molecule type" value="Genomic_DNA"/>
</dbReference>
<sequence>MNNKLHVGNLGSDVTDVQLRGMFRPYGSVRLAVVAMDQGTARSRGFGFVEMGTEQEARDAIAGMNGQIANGLTLTVSEANPKAHLPVEASRKFRRAPGDAHY</sequence>
<dbReference type="InterPro" id="IPR050502">
    <property type="entry name" value="Euk_RNA-bind_prot"/>
</dbReference>
<evidence type="ECO:0000313" key="4">
    <source>
        <dbReference type="Proteomes" id="UP000676565"/>
    </source>
</evidence>
<dbReference type="Pfam" id="PF00076">
    <property type="entry name" value="RRM_1"/>
    <property type="match status" value="1"/>
</dbReference>
<protein>
    <submittedName>
        <fullName evidence="3">RNA-binding protein</fullName>
    </submittedName>
</protein>
<name>A0ABS5BVK8_9BACT</name>
<evidence type="ECO:0000259" key="2">
    <source>
        <dbReference type="PROSITE" id="PS50102"/>
    </source>
</evidence>